<gene>
    <name evidence="3" type="primary">suhB</name>
    <name evidence="3" type="ORF">GCM10007392_02860</name>
</gene>
<accession>A0A918K057</accession>
<dbReference type="Gene3D" id="3.40.190.80">
    <property type="match status" value="1"/>
</dbReference>
<keyword evidence="2" id="KW-0460">Magnesium</keyword>
<reference evidence="3" key="1">
    <citation type="journal article" date="2014" name="Int. J. Syst. Evol. Microbiol.">
        <title>Complete genome sequence of Corynebacterium casei LMG S-19264T (=DSM 44701T), isolated from a smear-ripened cheese.</title>
        <authorList>
            <consortium name="US DOE Joint Genome Institute (JGI-PGF)"/>
            <person name="Walter F."/>
            <person name="Albersmeier A."/>
            <person name="Kalinowski J."/>
            <person name="Ruckert C."/>
        </authorList>
    </citation>
    <scope>NUCLEOTIDE SEQUENCE</scope>
    <source>
        <strain evidence="3">KCTC 22169</strain>
    </source>
</reference>
<evidence type="ECO:0000256" key="2">
    <source>
        <dbReference type="PIRSR" id="PIRSR600760-2"/>
    </source>
</evidence>
<dbReference type="GO" id="GO:0046872">
    <property type="term" value="F:metal ion binding"/>
    <property type="evidence" value="ECO:0007669"/>
    <property type="project" value="UniProtKB-KW"/>
</dbReference>
<dbReference type="GO" id="GO:0008934">
    <property type="term" value="F:inositol monophosphate 1-phosphatase activity"/>
    <property type="evidence" value="ECO:0007669"/>
    <property type="project" value="TreeGrafter"/>
</dbReference>
<comment type="caution">
    <text evidence="3">The sequence shown here is derived from an EMBL/GenBank/DDBJ whole genome shotgun (WGS) entry which is preliminary data.</text>
</comment>
<dbReference type="AlphaFoldDB" id="A0A918K057"/>
<keyword evidence="2" id="KW-0479">Metal-binding</keyword>
<comment type="cofactor">
    <cofactor evidence="2">
        <name>Mg(2+)</name>
        <dbReference type="ChEBI" id="CHEBI:18420"/>
    </cofactor>
</comment>
<dbReference type="InterPro" id="IPR000760">
    <property type="entry name" value="Inositol_monophosphatase-like"/>
</dbReference>
<dbReference type="Pfam" id="PF00459">
    <property type="entry name" value="Inositol_P"/>
    <property type="match status" value="1"/>
</dbReference>
<dbReference type="GO" id="GO:0006020">
    <property type="term" value="P:inositol metabolic process"/>
    <property type="evidence" value="ECO:0007669"/>
    <property type="project" value="TreeGrafter"/>
</dbReference>
<feature type="binding site" evidence="2">
    <location>
        <position position="204"/>
    </location>
    <ligand>
        <name>Mg(2+)</name>
        <dbReference type="ChEBI" id="CHEBI:18420"/>
        <label>1</label>
        <note>catalytic</note>
    </ligand>
</feature>
<dbReference type="EMBL" id="BMXR01000001">
    <property type="protein sequence ID" value="GGX39765.1"/>
    <property type="molecule type" value="Genomic_DNA"/>
</dbReference>
<keyword evidence="4" id="KW-1185">Reference proteome</keyword>
<dbReference type="Gene3D" id="3.30.540.10">
    <property type="entry name" value="Fructose-1,6-Bisphosphatase, subunit A, domain 1"/>
    <property type="match status" value="1"/>
</dbReference>
<comment type="similarity">
    <text evidence="1">Belongs to the inositol monophosphatase superfamily.</text>
</comment>
<evidence type="ECO:0000313" key="4">
    <source>
        <dbReference type="Proteomes" id="UP000626148"/>
    </source>
</evidence>
<dbReference type="GO" id="GO:0007165">
    <property type="term" value="P:signal transduction"/>
    <property type="evidence" value="ECO:0007669"/>
    <property type="project" value="TreeGrafter"/>
</dbReference>
<evidence type="ECO:0000256" key="1">
    <source>
        <dbReference type="ARBA" id="ARBA00009759"/>
    </source>
</evidence>
<dbReference type="RefSeq" id="WP_189606711.1">
    <property type="nucleotide sequence ID" value="NZ_BMXR01000001.1"/>
</dbReference>
<dbReference type="PRINTS" id="PR00377">
    <property type="entry name" value="IMPHPHTASES"/>
</dbReference>
<reference evidence="3" key="2">
    <citation type="submission" date="2020-09" db="EMBL/GenBank/DDBJ databases">
        <authorList>
            <person name="Sun Q."/>
            <person name="Kim S."/>
        </authorList>
    </citation>
    <scope>NUCLEOTIDE SEQUENCE</scope>
    <source>
        <strain evidence="3">KCTC 22169</strain>
    </source>
</reference>
<dbReference type="PANTHER" id="PTHR20854">
    <property type="entry name" value="INOSITOL MONOPHOSPHATASE"/>
    <property type="match status" value="1"/>
</dbReference>
<dbReference type="Proteomes" id="UP000626148">
    <property type="component" value="Unassembled WGS sequence"/>
</dbReference>
<proteinExistence type="inferred from homology"/>
<protein>
    <submittedName>
        <fullName evidence="3">Inositol monophosphatase</fullName>
    </submittedName>
</protein>
<dbReference type="PANTHER" id="PTHR20854:SF4">
    <property type="entry name" value="INOSITOL-1-MONOPHOSPHATASE-RELATED"/>
    <property type="match status" value="1"/>
</dbReference>
<organism evidence="3 4">
    <name type="scientific">Saccharospirillum salsuginis</name>
    <dbReference type="NCBI Taxonomy" id="418750"/>
    <lineage>
        <taxon>Bacteria</taxon>
        <taxon>Pseudomonadati</taxon>
        <taxon>Pseudomonadota</taxon>
        <taxon>Gammaproteobacteria</taxon>
        <taxon>Oceanospirillales</taxon>
        <taxon>Saccharospirillaceae</taxon>
        <taxon>Saccharospirillum</taxon>
    </lineage>
</organism>
<evidence type="ECO:0000313" key="3">
    <source>
        <dbReference type="EMBL" id="GGX39765.1"/>
    </source>
</evidence>
<name>A0A918K057_9GAMM</name>
<sequence>MQPIQTIALRAARGAADKLSYTLSNIESLTVEGATRKDVFDKAIEDAAWRARKAIRKAHQRHHIDSLHIGMDESRDHDGQSSWKINVLTGESNYRSGYPGYLINIAYYVKDRIEAVALLDPVTGDEYTAMRGRGMQLNERRMRADGTNLDNAIAAVDSNDFSQTQRWAERTGALRVTGCGLLNIAYLATGRVQLAYADNLNDYDFHAASLLIQESGALSGDRSGGPASAKKAELLAAAPKVFKQALASR</sequence>
<dbReference type="SUPFAM" id="SSF56655">
    <property type="entry name" value="Carbohydrate phosphatase"/>
    <property type="match status" value="1"/>
</dbReference>